<evidence type="ECO:0000256" key="1">
    <source>
        <dbReference type="ARBA" id="ARBA00022737"/>
    </source>
</evidence>
<dbReference type="SUPFAM" id="SSF48452">
    <property type="entry name" value="TPR-like"/>
    <property type="match status" value="1"/>
</dbReference>
<reference evidence="3 4" key="1">
    <citation type="submission" date="2015-03" db="EMBL/GenBank/DDBJ databases">
        <title>Draft genome sequence of Elstera litoralis.</title>
        <authorList>
            <person name="Rahalkar M.C."/>
            <person name="Dhakephalkar P.K."/>
            <person name="Pore S.D."/>
            <person name="Arora P."/>
            <person name="Kapse N.G."/>
            <person name="Pandit P.S."/>
        </authorList>
    </citation>
    <scope>NUCLEOTIDE SEQUENCE [LARGE SCALE GENOMIC DNA]</scope>
    <source>
        <strain evidence="3 4">Dia-1</strain>
    </source>
</reference>
<dbReference type="Gene3D" id="1.25.40.10">
    <property type="entry name" value="Tetratricopeptide repeat domain"/>
    <property type="match status" value="1"/>
</dbReference>
<gene>
    <name evidence="3" type="ORF">VZ95_20480</name>
</gene>
<keyword evidence="1" id="KW-0677">Repeat</keyword>
<protein>
    <submittedName>
        <fullName evidence="3">Uncharacterized protein</fullName>
    </submittedName>
</protein>
<accession>A0A0F3IMU3</accession>
<organism evidence="3 4">
    <name type="scientific">Elstera litoralis</name>
    <dbReference type="NCBI Taxonomy" id="552518"/>
    <lineage>
        <taxon>Bacteria</taxon>
        <taxon>Pseudomonadati</taxon>
        <taxon>Pseudomonadota</taxon>
        <taxon>Alphaproteobacteria</taxon>
        <taxon>Rhodospirillales</taxon>
        <taxon>Rhodospirillaceae</taxon>
        <taxon>Elstera</taxon>
    </lineage>
</organism>
<dbReference type="InterPro" id="IPR051685">
    <property type="entry name" value="Ycf3/AcsC/BcsC/TPR_MFPF"/>
</dbReference>
<evidence type="ECO:0000256" key="2">
    <source>
        <dbReference type="ARBA" id="ARBA00022803"/>
    </source>
</evidence>
<name>A0A0F3IMU3_9PROT</name>
<dbReference type="AlphaFoldDB" id="A0A0F3IMU3"/>
<dbReference type="EMBL" id="LAJY01000881">
    <property type="protein sequence ID" value="KJV06859.1"/>
    <property type="molecule type" value="Genomic_DNA"/>
</dbReference>
<keyword evidence="4" id="KW-1185">Reference proteome</keyword>
<comment type="caution">
    <text evidence="3">The sequence shown here is derived from an EMBL/GenBank/DDBJ whole genome shotgun (WGS) entry which is preliminary data.</text>
</comment>
<sequence length="320" mass="35703">MKQVDNLAASGDRRYLDRLTENLSKSIEDYITTTAEAQKALDAVQKQREDERSPEAWRALIYSYLDTKRFEAALTLTDQWLASPNKTPEHTAQALVIKGGILLSAGLYQESLSTNNDVIQRFGSDPAPNLRKQVASALIGRAITFGIMGEYQAAIAAYDEINRRYTADPNLHEIIAVSLNNKASVLTHLPPPQNEAAIAIYDEIIRRFGSDPTLFVRENVARALNSKASQLLKLFPPQPESALATYDEVFRRFQDDPASMLRMQVALALRDKGILLENSSNQKSQAKSIYEDYLHRFANAPEPAIQAVTAQVRARLDALK</sequence>
<dbReference type="PANTHER" id="PTHR44943:SF8">
    <property type="entry name" value="TPR REPEAT-CONTAINING PROTEIN MJ0263"/>
    <property type="match status" value="1"/>
</dbReference>
<dbReference type="Proteomes" id="UP000033774">
    <property type="component" value="Unassembled WGS sequence"/>
</dbReference>
<dbReference type="PANTHER" id="PTHR44943">
    <property type="entry name" value="CELLULOSE SYNTHASE OPERON PROTEIN C"/>
    <property type="match status" value="1"/>
</dbReference>
<evidence type="ECO:0000313" key="3">
    <source>
        <dbReference type="EMBL" id="KJV06859.1"/>
    </source>
</evidence>
<dbReference type="InterPro" id="IPR011990">
    <property type="entry name" value="TPR-like_helical_dom_sf"/>
</dbReference>
<proteinExistence type="predicted"/>
<evidence type="ECO:0000313" key="4">
    <source>
        <dbReference type="Proteomes" id="UP000033774"/>
    </source>
</evidence>
<keyword evidence="2" id="KW-0802">TPR repeat</keyword>